<evidence type="ECO:0000313" key="1">
    <source>
        <dbReference type="EMBL" id="KAG7479853.1"/>
    </source>
</evidence>
<dbReference type="AlphaFoldDB" id="A0AAV6Q026"/>
<proteinExistence type="predicted"/>
<name>A0AAV6Q026_SOLSE</name>
<accession>A0AAV6Q026</accession>
<gene>
    <name evidence="1" type="ORF">JOB18_036728</name>
</gene>
<comment type="caution">
    <text evidence="1">The sequence shown here is derived from an EMBL/GenBank/DDBJ whole genome shotgun (WGS) entry which is preliminary data.</text>
</comment>
<dbReference type="Proteomes" id="UP000693946">
    <property type="component" value="Linkage Group LG8"/>
</dbReference>
<organism evidence="1 2">
    <name type="scientific">Solea senegalensis</name>
    <name type="common">Senegalese sole</name>
    <dbReference type="NCBI Taxonomy" id="28829"/>
    <lineage>
        <taxon>Eukaryota</taxon>
        <taxon>Metazoa</taxon>
        <taxon>Chordata</taxon>
        <taxon>Craniata</taxon>
        <taxon>Vertebrata</taxon>
        <taxon>Euteleostomi</taxon>
        <taxon>Actinopterygii</taxon>
        <taxon>Neopterygii</taxon>
        <taxon>Teleostei</taxon>
        <taxon>Neoteleostei</taxon>
        <taxon>Acanthomorphata</taxon>
        <taxon>Carangaria</taxon>
        <taxon>Pleuronectiformes</taxon>
        <taxon>Pleuronectoidei</taxon>
        <taxon>Soleidae</taxon>
        <taxon>Solea</taxon>
    </lineage>
</organism>
<protein>
    <submittedName>
        <fullName evidence="1">Uncharacterized protein</fullName>
    </submittedName>
</protein>
<keyword evidence="2" id="KW-1185">Reference proteome</keyword>
<evidence type="ECO:0000313" key="2">
    <source>
        <dbReference type="Proteomes" id="UP000693946"/>
    </source>
</evidence>
<reference evidence="1 2" key="1">
    <citation type="journal article" date="2021" name="Sci. Rep.">
        <title>Chromosome anchoring in Senegalese sole (Solea senegalensis) reveals sex-associated markers and genome rearrangements in flatfish.</title>
        <authorList>
            <person name="Guerrero-Cozar I."/>
            <person name="Gomez-Garrido J."/>
            <person name="Berbel C."/>
            <person name="Martinez-Blanch J.F."/>
            <person name="Alioto T."/>
            <person name="Claros M.G."/>
            <person name="Gagnaire P.A."/>
            <person name="Manchado M."/>
        </authorList>
    </citation>
    <scope>NUCLEOTIDE SEQUENCE [LARGE SCALE GENOMIC DNA]</scope>
    <source>
        <strain evidence="1">Sse05_10M</strain>
    </source>
</reference>
<sequence length="55" mass="6340">MDWDMFQKSSGDDVSLLTEVVMDFIAKLIDDIVPMVTVKVFQTRNRGSMELFARL</sequence>
<dbReference type="EMBL" id="JAGKHQ010000020">
    <property type="protein sequence ID" value="KAG7479853.1"/>
    <property type="molecule type" value="Genomic_DNA"/>
</dbReference>